<name>A0A9D4KA15_DREPO</name>
<sequence>MVKEVNMAKYRVLMDRMVPTATEFEWSQWSIWQHAECRWTEWSQGPPCSNGHSGRYSNIQRSDGQNGPKGHQVPMVTVVSIATYRVQMDRTVPTATEF</sequence>
<dbReference type="Proteomes" id="UP000828390">
    <property type="component" value="Unassembled WGS sequence"/>
</dbReference>
<comment type="caution">
    <text evidence="2">The sequence shown here is derived from an EMBL/GenBank/DDBJ whole genome shotgun (WGS) entry which is preliminary data.</text>
</comment>
<evidence type="ECO:0000313" key="2">
    <source>
        <dbReference type="EMBL" id="KAH3835526.1"/>
    </source>
</evidence>
<accession>A0A9D4KA15</accession>
<reference evidence="2" key="2">
    <citation type="submission" date="2020-11" db="EMBL/GenBank/DDBJ databases">
        <authorList>
            <person name="McCartney M.A."/>
            <person name="Auch B."/>
            <person name="Kono T."/>
            <person name="Mallez S."/>
            <person name="Becker A."/>
            <person name="Gohl D.M."/>
            <person name="Silverstein K.A.T."/>
            <person name="Koren S."/>
            <person name="Bechman K.B."/>
            <person name="Herman A."/>
            <person name="Abrahante J.E."/>
            <person name="Garbe J."/>
        </authorList>
    </citation>
    <scope>NUCLEOTIDE SEQUENCE</scope>
    <source>
        <strain evidence="2">Duluth1</strain>
        <tissue evidence="2">Whole animal</tissue>
    </source>
</reference>
<proteinExistence type="predicted"/>
<evidence type="ECO:0000256" key="1">
    <source>
        <dbReference type="SAM" id="MobiDB-lite"/>
    </source>
</evidence>
<keyword evidence="3" id="KW-1185">Reference proteome</keyword>
<evidence type="ECO:0000313" key="3">
    <source>
        <dbReference type="Proteomes" id="UP000828390"/>
    </source>
</evidence>
<feature type="compositionally biased region" description="Polar residues" evidence="1">
    <location>
        <begin position="49"/>
        <end position="65"/>
    </location>
</feature>
<feature type="region of interest" description="Disordered" evidence="1">
    <location>
        <begin position="49"/>
        <end position="72"/>
    </location>
</feature>
<organism evidence="2 3">
    <name type="scientific">Dreissena polymorpha</name>
    <name type="common">Zebra mussel</name>
    <name type="synonym">Mytilus polymorpha</name>
    <dbReference type="NCBI Taxonomy" id="45954"/>
    <lineage>
        <taxon>Eukaryota</taxon>
        <taxon>Metazoa</taxon>
        <taxon>Spiralia</taxon>
        <taxon>Lophotrochozoa</taxon>
        <taxon>Mollusca</taxon>
        <taxon>Bivalvia</taxon>
        <taxon>Autobranchia</taxon>
        <taxon>Heteroconchia</taxon>
        <taxon>Euheterodonta</taxon>
        <taxon>Imparidentia</taxon>
        <taxon>Neoheterodontei</taxon>
        <taxon>Myida</taxon>
        <taxon>Dreissenoidea</taxon>
        <taxon>Dreissenidae</taxon>
        <taxon>Dreissena</taxon>
    </lineage>
</organism>
<gene>
    <name evidence="2" type="ORF">DPMN_108879</name>
</gene>
<dbReference type="EMBL" id="JAIWYP010000004">
    <property type="protein sequence ID" value="KAH3835526.1"/>
    <property type="molecule type" value="Genomic_DNA"/>
</dbReference>
<reference evidence="2" key="1">
    <citation type="journal article" date="2019" name="bioRxiv">
        <title>The Genome of the Zebra Mussel, Dreissena polymorpha: A Resource for Invasive Species Research.</title>
        <authorList>
            <person name="McCartney M.A."/>
            <person name="Auch B."/>
            <person name="Kono T."/>
            <person name="Mallez S."/>
            <person name="Zhang Y."/>
            <person name="Obille A."/>
            <person name="Becker A."/>
            <person name="Abrahante J.E."/>
            <person name="Garbe J."/>
            <person name="Badalamenti J.P."/>
            <person name="Herman A."/>
            <person name="Mangelson H."/>
            <person name="Liachko I."/>
            <person name="Sullivan S."/>
            <person name="Sone E.D."/>
            <person name="Koren S."/>
            <person name="Silverstein K.A.T."/>
            <person name="Beckman K.B."/>
            <person name="Gohl D.M."/>
        </authorList>
    </citation>
    <scope>NUCLEOTIDE SEQUENCE</scope>
    <source>
        <strain evidence="2">Duluth1</strain>
        <tissue evidence="2">Whole animal</tissue>
    </source>
</reference>
<dbReference type="AlphaFoldDB" id="A0A9D4KA15"/>
<protein>
    <submittedName>
        <fullName evidence="2">Uncharacterized protein</fullName>
    </submittedName>
</protein>